<evidence type="ECO:0008006" key="3">
    <source>
        <dbReference type="Google" id="ProtNLM"/>
    </source>
</evidence>
<sequence>MSITIDNTGSLSRSCLHRQHGVSLLEVMVAVLVLAIGVLGAASLQLNALRFNASAAHSTQASFIAYDILDRMRANADLLDFYATSVDGGCDPSMGTGSSILEQDLIDFAQAVTCQLPQGSASITVAGSRATVSVSWSEDRIVADAEDTQFVVSSIVRSDP</sequence>
<dbReference type="EMBL" id="LAZR01000071">
    <property type="protein sequence ID" value="KKN95310.1"/>
    <property type="molecule type" value="Genomic_DNA"/>
</dbReference>
<dbReference type="NCBIfam" id="TIGR02523">
    <property type="entry name" value="type_IV_pilV"/>
    <property type="match status" value="1"/>
</dbReference>
<name>A0A0F9UQ97_9ZZZZ</name>
<keyword evidence="1" id="KW-1133">Transmembrane helix</keyword>
<evidence type="ECO:0000313" key="2">
    <source>
        <dbReference type="EMBL" id="KKN95310.1"/>
    </source>
</evidence>
<dbReference type="NCBIfam" id="TIGR02532">
    <property type="entry name" value="IV_pilin_GFxxxE"/>
    <property type="match status" value="1"/>
</dbReference>
<dbReference type="InterPro" id="IPR012902">
    <property type="entry name" value="N_methyl_site"/>
</dbReference>
<dbReference type="AlphaFoldDB" id="A0A0F9UQ97"/>
<keyword evidence="1" id="KW-0812">Transmembrane</keyword>
<reference evidence="2" key="1">
    <citation type="journal article" date="2015" name="Nature">
        <title>Complex archaea that bridge the gap between prokaryotes and eukaryotes.</title>
        <authorList>
            <person name="Spang A."/>
            <person name="Saw J.H."/>
            <person name="Jorgensen S.L."/>
            <person name="Zaremba-Niedzwiedzka K."/>
            <person name="Martijn J."/>
            <person name="Lind A.E."/>
            <person name="van Eijk R."/>
            <person name="Schleper C."/>
            <person name="Guy L."/>
            <person name="Ettema T.J."/>
        </authorList>
    </citation>
    <scope>NUCLEOTIDE SEQUENCE</scope>
</reference>
<dbReference type="InterPro" id="IPR013362">
    <property type="entry name" value="Pilus_4_PilV"/>
</dbReference>
<dbReference type="Pfam" id="PF07963">
    <property type="entry name" value="N_methyl"/>
    <property type="match status" value="1"/>
</dbReference>
<gene>
    <name evidence="2" type="ORF">LCGC14_0178370</name>
</gene>
<organism evidence="2">
    <name type="scientific">marine sediment metagenome</name>
    <dbReference type="NCBI Taxonomy" id="412755"/>
    <lineage>
        <taxon>unclassified sequences</taxon>
        <taxon>metagenomes</taxon>
        <taxon>ecological metagenomes</taxon>
    </lineage>
</organism>
<proteinExistence type="predicted"/>
<accession>A0A0F9UQ97</accession>
<comment type="caution">
    <text evidence="2">The sequence shown here is derived from an EMBL/GenBank/DDBJ whole genome shotgun (WGS) entry which is preliminary data.</text>
</comment>
<dbReference type="PROSITE" id="PS00409">
    <property type="entry name" value="PROKAR_NTER_METHYL"/>
    <property type="match status" value="1"/>
</dbReference>
<keyword evidence="1" id="KW-0472">Membrane</keyword>
<protein>
    <recommendedName>
        <fullName evidence="3">Type IV pilus modification protein PilV</fullName>
    </recommendedName>
</protein>
<feature type="transmembrane region" description="Helical" evidence="1">
    <location>
        <begin position="21"/>
        <end position="44"/>
    </location>
</feature>
<evidence type="ECO:0000256" key="1">
    <source>
        <dbReference type="SAM" id="Phobius"/>
    </source>
</evidence>